<dbReference type="GO" id="GO:0016020">
    <property type="term" value="C:membrane"/>
    <property type="evidence" value="ECO:0007669"/>
    <property type="project" value="UniProtKB-SubCell"/>
</dbReference>
<feature type="compositionally biased region" description="Low complexity" evidence="7">
    <location>
        <begin position="1118"/>
        <end position="1137"/>
    </location>
</feature>
<feature type="region of interest" description="Disordered" evidence="7">
    <location>
        <begin position="1094"/>
        <end position="1137"/>
    </location>
</feature>
<dbReference type="Pfam" id="PF24474">
    <property type="entry name" value="DUF7579"/>
    <property type="match status" value="1"/>
</dbReference>
<keyword evidence="13" id="KW-1185">Reference proteome</keyword>
<keyword evidence="6 8" id="KW-0472">Membrane</keyword>
<evidence type="ECO:0000256" key="7">
    <source>
        <dbReference type="SAM" id="MobiDB-lite"/>
    </source>
</evidence>
<feature type="region of interest" description="Disordered" evidence="7">
    <location>
        <begin position="202"/>
        <end position="226"/>
    </location>
</feature>
<evidence type="ECO:0000259" key="11">
    <source>
        <dbReference type="Pfam" id="PF24501"/>
    </source>
</evidence>
<feature type="transmembrane region" description="Helical" evidence="8">
    <location>
        <begin position="27"/>
        <end position="45"/>
    </location>
</feature>
<keyword evidence="5 8" id="KW-1133">Transmembrane helix</keyword>
<accession>A0AA38YGI9</accession>
<evidence type="ECO:0008006" key="14">
    <source>
        <dbReference type="Google" id="ProtNLM"/>
    </source>
</evidence>
<keyword evidence="4" id="KW-0732">Signal</keyword>
<dbReference type="Pfam" id="PF12371">
    <property type="entry name" value="TMEM131_like_N"/>
    <property type="match status" value="1"/>
</dbReference>
<dbReference type="InterPro" id="IPR022113">
    <property type="entry name" value="TMEM131L_N"/>
</dbReference>
<feature type="domain" description="DUF7579" evidence="10">
    <location>
        <begin position="487"/>
        <end position="605"/>
    </location>
</feature>
<proteinExistence type="inferred from homology"/>
<dbReference type="InterPro" id="IPR056001">
    <property type="entry name" value="DUF7579"/>
</dbReference>
<comment type="caution">
    <text evidence="12">The sequence shown here is derived from an EMBL/GenBank/DDBJ whole genome shotgun (WGS) entry which is preliminary data.</text>
</comment>
<evidence type="ECO:0000259" key="9">
    <source>
        <dbReference type="Pfam" id="PF12371"/>
    </source>
</evidence>
<evidence type="ECO:0000256" key="1">
    <source>
        <dbReference type="ARBA" id="ARBA00004479"/>
    </source>
</evidence>
<evidence type="ECO:0000256" key="6">
    <source>
        <dbReference type="ARBA" id="ARBA00023136"/>
    </source>
</evidence>
<dbReference type="InterPro" id="IPR039877">
    <property type="entry name" value="TMEM131-like"/>
</dbReference>
<sequence>MELETIALRAQQQLAIFYRGLFCPAQALHVIVVVLCTLFCIALCGPCPMNGMQKQVEYDACGSYTDNYDPGSQDIFVGDISSDTVLGNPLMHLSLENVCANSHLFCFPSTLPGFLTEEHRLTEAVLEVSGSPDAKLPVGSAVPSKQASNLSWSSDYGMFKLLNGRTVSCSLNYREGVHVMPSLQTRSANQNDLSSCRGPLLNQKSTSSMLNKNSEMKSSSSFDGSSLPQVEISPPLLDWGQKYLYLPSVAFITVENTCDDSILHVYEPFSTDIQFYPCNFSEVFLGPGEVASICFVFLPRWLGVSSAHLILQTSSGGFLVQAKGFAVESPYGIRPLIGLDVFSNGRWSQNLSLYNPFDENLYVQEVTAWISVSLGNASHSTEAICSLENLHGSDEHTILSVEDGLDVTSGQVGTPLMAMKPHRNWEISPHSTDTIIEMDFSYDSRGKIFGALCMQLLRPSQDKADILMFPLEADLDGKATYDDITGPISVSLESLGPCDASRNLAVAISLRNSASHLLSVVKISEVTDEKIFQIKYMEGLILFPGTVTQVAVVTYSYLPVESHDSPTEWPSINMNCRLLILINDSSNPQVEIPCQDIIHICSRHQLDAFNGYRHQSEKAKSGTMKAGPLGNGMQTASQIKALETAEVDELVLGNWKSQGTTSGMSVLDDHEVLFPMVQVGTHLSKWITVKNPSQQPVVMQLILNSGVIIDECRGPDGLLQPPSLTESITPTRYGFSVAESALTEAFVHPYGKASFGPIFFHPSNRCGWRSSALIRNNLSGVEWLSLRGFGGSLSLVLLEGSEPVQSLEFNLNLPNAFNNSPLDISFDVEDTTYSCSQPLSKELYAKNTGDLPVEVRRIEISGTECGLDGFRVHNCKGFALEPGESTKLLISYQTDFSAAMLHRDLELALTTGILVIPMKATLPTYMLNLCKKSVFWMRVKFSVFLLAAVLIFLVFLCIFPQVMGLGSHDYLFKAEKSSIATLRRAGKSSVHHNQKNIKVSVSHEVDGLFRSVGETDTLMLGSSGADPDVQDVQPEQGVTSQYDKTNMGDKKQTNGFLDIQKERLLPSSLLSKSVAVNSSDFLEASQPGKLTVRIGKEKGRRRRKKGAGAGVTGLLEVSSSQSGNSTPSSPLSPVSSFTPKRVWSLSPDVDQSSEARNPFTLEAHQHCEKDQVVEPVTKANIFSPEVSARYCNNNCIFPNQEQHTGVRKAASKPVLQPSATFPCAVRPSTSLQCRSHVLASSSAIALHARAPGSNLYSQKKIQAKEKSGSEDEFRYDIWGDHFSAIHLKNGPTEVSAMTTSATKSDSDSFFVRGPQTLMTKSQPKSVSCSRQEG</sequence>
<dbReference type="PANTHER" id="PTHR22050:SF0">
    <property type="entry name" value="TRANSMEMBRANE PROTEIN 131 HOMOLOG"/>
    <property type="match status" value="1"/>
</dbReference>
<comment type="similarity">
    <text evidence="2">Belongs to the TMEM131 family.</text>
</comment>
<feature type="domain" description="TMEM131L fifth Ig-like" evidence="11">
    <location>
        <begin position="847"/>
        <end position="912"/>
    </location>
</feature>
<reference evidence="12 13" key="1">
    <citation type="journal article" date="2023" name="BMC Biotechnol.">
        <title>Vitis rotundifolia cv Carlos genome sequencing.</title>
        <authorList>
            <person name="Huff M."/>
            <person name="Hulse-Kemp A."/>
            <person name="Scheffler B."/>
            <person name="Youngblood R."/>
            <person name="Simpson S."/>
            <person name="Babiker E."/>
            <person name="Staton M."/>
        </authorList>
    </citation>
    <scope>NUCLEOTIDE SEQUENCE [LARGE SCALE GENOMIC DNA]</scope>
    <source>
        <tissue evidence="12">Leaf</tissue>
    </source>
</reference>
<evidence type="ECO:0000256" key="3">
    <source>
        <dbReference type="ARBA" id="ARBA00022692"/>
    </source>
</evidence>
<feature type="compositionally biased region" description="Polar residues" evidence="7">
    <location>
        <begin position="1316"/>
        <end position="1333"/>
    </location>
</feature>
<evidence type="ECO:0000313" key="12">
    <source>
        <dbReference type="EMBL" id="KAJ9670036.1"/>
    </source>
</evidence>
<feature type="region of interest" description="Disordered" evidence="7">
    <location>
        <begin position="1023"/>
        <end position="1051"/>
    </location>
</feature>
<keyword evidence="3 8" id="KW-0812">Transmembrane</keyword>
<gene>
    <name evidence="12" type="ORF">PVL29_026535</name>
</gene>
<feature type="region of interest" description="Disordered" evidence="7">
    <location>
        <begin position="1314"/>
        <end position="1333"/>
    </location>
</feature>
<evidence type="ECO:0000259" key="10">
    <source>
        <dbReference type="Pfam" id="PF24474"/>
    </source>
</evidence>
<feature type="transmembrane region" description="Helical" evidence="8">
    <location>
        <begin position="907"/>
        <end position="929"/>
    </location>
</feature>
<evidence type="ECO:0000256" key="5">
    <source>
        <dbReference type="ARBA" id="ARBA00022989"/>
    </source>
</evidence>
<feature type="domain" description="Transmembrane protein 131-like N-terminal" evidence="9">
    <location>
        <begin position="230"/>
        <end position="313"/>
    </location>
</feature>
<dbReference type="Proteomes" id="UP001168098">
    <property type="component" value="Unassembled WGS sequence"/>
</dbReference>
<evidence type="ECO:0000256" key="2">
    <source>
        <dbReference type="ARBA" id="ARBA00006682"/>
    </source>
</evidence>
<dbReference type="EMBL" id="JARBHA010000020">
    <property type="protein sequence ID" value="KAJ9670036.1"/>
    <property type="molecule type" value="Genomic_DNA"/>
</dbReference>
<feature type="transmembrane region" description="Helical" evidence="8">
    <location>
        <begin position="941"/>
        <end position="963"/>
    </location>
</feature>
<organism evidence="12 13">
    <name type="scientific">Vitis rotundifolia</name>
    <name type="common">Muscadine grape</name>
    <dbReference type="NCBI Taxonomy" id="103349"/>
    <lineage>
        <taxon>Eukaryota</taxon>
        <taxon>Viridiplantae</taxon>
        <taxon>Streptophyta</taxon>
        <taxon>Embryophyta</taxon>
        <taxon>Tracheophyta</taxon>
        <taxon>Spermatophyta</taxon>
        <taxon>Magnoliopsida</taxon>
        <taxon>eudicotyledons</taxon>
        <taxon>Gunneridae</taxon>
        <taxon>Pentapetalae</taxon>
        <taxon>rosids</taxon>
        <taxon>Vitales</taxon>
        <taxon>Vitaceae</taxon>
        <taxon>Viteae</taxon>
        <taxon>Vitis</taxon>
    </lineage>
</organism>
<evidence type="ECO:0000313" key="13">
    <source>
        <dbReference type="Proteomes" id="UP001168098"/>
    </source>
</evidence>
<evidence type="ECO:0000256" key="4">
    <source>
        <dbReference type="ARBA" id="ARBA00022729"/>
    </source>
</evidence>
<dbReference type="PANTHER" id="PTHR22050">
    <property type="entry name" value="RW1 PROTEIN HOMOLOG"/>
    <property type="match status" value="1"/>
</dbReference>
<dbReference type="Pfam" id="PF24501">
    <property type="entry name" value="Ig_TMEM131L_5"/>
    <property type="match status" value="1"/>
</dbReference>
<evidence type="ECO:0000256" key="8">
    <source>
        <dbReference type="SAM" id="Phobius"/>
    </source>
</evidence>
<protein>
    <recommendedName>
        <fullName evidence="14">Transmembrane protein 131-like N-terminal domain-containing protein</fullName>
    </recommendedName>
</protein>
<dbReference type="InterPro" id="IPR055437">
    <property type="entry name" value="TMEM131L_Ig_5"/>
</dbReference>
<comment type="subcellular location">
    <subcellularLocation>
        <location evidence="1">Membrane</location>
        <topology evidence="1">Single-pass type I membrane protein</topology>
    </subcellularLocation>
</comment>
<name>A0AA38YGI9_VITRO</name>